<dbReference type="GO" id="GO:0016874">
    <property type="term" value="F:ligase activity"/>
    <property type="evidence" value="ECO:0007669"/>
    <property type="project" value="UniProtKB-KW"/>
</dbReference>
<dbReference type="EC" id="6.1.1.13" evidence="2"/>
<dbReference type="Pfam" id="PF00550">
    <property type="entry name" value="PP-binding"/>
    <property type="match status" value="1"/>
</dbReference>
<dbReference type="SUPFAM" id="SSF47336">
    <property type="entry name" value="ACP-like"/>
    <property type="match status" value="1"/>
</dbReference>
<name>A0A3S4D721_9HYPH</name>
<dbReference type="Proteomes" id="UP000268844">
    <property type="component" value="Unassembled WGS sequence"/>
</dbReference>
<evidence type="ECO:0000313" key="3">
    <source>
        <dbReference type="Proteomes" id="UP000268844"/>
    </source>
</evidence>
<keyword evidence="3" id="KW-1185">Reference proteome</keyword>
<organism evidence="2 3">
    <name type="scientific">Devosia equisanguinis</name>
    <dbReference type="NCBI Taxonomy" id="2490941"/>
    <lineage>
        <taxon>Bacteria</taxon>
        <taxon>Pseudomonadati</taxon>
        <taxon>Pseudomonadota</taxon>
        <taxon>Alphaproteobacteria</taxon>
        <taxon>Hyphomicrobiales</taxon>
        <taxon>Devosiaceae</taxon>
        <taxon>Devosia</taxon>
    </lineage>
</organism>
<evidence type="ECO:0000313" key="2">
    <source>
        <dbReference type="EMBL" id="VDS05944.1"/>
    </source>
</evidence>
<dbReference type="EMBL" id="UZWD01000038">
    <property type="protein sequence ID" value="VDS05944.1"/>
    <property type="molecule type" value="Genomic_DNA"/>
</dbReference>
<protein>
    <submittedName>
        <fullName evidence="2">D-alanine--poly(Phosphoribitol) ligase subunit 2</fullName>
        <ecNumber evidence="2">6.1.1.13</ecNumber>
    </submittedName>
</protein>
<dbReference type="PROSITE" id="PS50075">
    <property type="entry name" value="CARRIER"/>
    <property type="match status" value="1"/>
</dbReference>
<reference evidence="2 3" key="1">
    <citation type="submission" date="2018-12" db="EMBL/GenBank/DDBJ databases">
        <authorList>
            <person name="Criscuolo A."/>
        </authorList>
    </citation>
    <scope>NUCLEOTIDE SEQUENCE [LARGE SCALE GENOMIC DNA]</scope>
    <source>
        <strain evidence="2">ACIP1116281</strain>
    </source>
</reference>
<keyword evidence="2" id="KW-0436">Ligase</keyword>
<dbReference type="AlphaFoldDB" id="A0A3S4D721"/>
<accession>A0A3S4D721</accession>
<dbReference type="RefSeq" id="WP_386849518.1">
    <property type="nucleotide sequence ID" value="NZ_JBHTMH010000001.1"/>
</dbReference>
<feature type="domain" description="Carrier" evidence="1">
    <location>
        <begin position="4"/>
        <end position="87"/>
    </location>
</feature>
<dbReference type="Gene3D" id="1.10.1200.10">
    <property type="entry name" value="ACP-like"/>
    <property type="match status" value="1"/>
</dbReference>
<sequence>MSIAVSVTRQDDVDASVYSYLQSRFPALEGCSEDTPLIEGGALDSLGFLELMMFLSEHFGIELSDADFDPSVLGTPGQLIAFVRQARR</sequence>
<proteinExistence type="predicted"/>
<evidence type="ECO:0000259" key="1">
    <source>
        <dbReference type="PROSITE" id="PS50075"/>
    </source>
</evidence>
<dbReference type="InterPro" id="IPR036736">
    <property type="entry name" value="ACP-like_sf"/>
</dbReference>
<gene>
    <name evidence="2" type="primary">dltC</name>
    <name evidence="2" type="ORF">DEVEQU_03091</name>
</gene>
<dbReference type="InterPro" id="IPR009081">
    <property type="entry name" value="PP-bd_ACP"/>
</dbReference>